<protein>
    <submittedName>
        <fullName evidence="1">Uncharacterized protein</fullName>
    </submittedName>
</protein>
<gene>
    <name evidence="1" type="ORF">Q5761_06590</name>
</gene>
<accession>A0ABZ0QKN1</accession>
<dbReference type="RefSeq" id="WP_135225543.1">
    <property type="nucleotide sequence ID" value="NZ_CP132508.1"/>
</dbReference>
<keyword evidence="2" id="KW-1185">Reference proteome</keyword>
<organism evidence="1 2">
    <name type="scientific">Thermaerobacter composti</name>
    <dbReference type="NCBI Taxonomy" id="554949"/>
    <lineage>
        <taxon>Bacteria</taxon>
        <taxon>Bacillati</taxon>
        <taxon>Bacillota</taxon>
        <taxon>Clostridia</taxon>
        <taxon>Eubacteriales</taxon>
        <taxon>Clostridiales Family XVII. Incertae Sedis</taxon>
        <taxon>Thermaerobacter</taxon>
    </lineage>
</organism>
<dbReference type="Proteomes" id="UP001304683">
    <property type="component" value="Chromosome"/>
</dbReference>
<evidence type="ECO:0000313" key="1">
    <source>
        <dbReference type="EMBL" id="WPD18059.1"/>
    </source>
</evidence>
<dbReference type="EMBL" id="CP132508">
    <property type="protein sequence ID" value="WPD18059.1"/>
    <property type="molecule type" value="Genomic_DNA"/>
</dbReference>
<proteinExistence type="predicted"/>
<sequence length="148" mass="17265">MGPRHLAQCYRCRRTFEAEHRGARYCPECEREQRRRFRVLPGGRDPRYGRLVIEPRPASRGTAGRRSTRGPVWLRAGGRRGAWPWGGRWGRDWRWRRWHQPLRLLAVVAAASAARVVWDQMAAGPAPVEWLVYLVGAAWIWNRRDEAA</sequence>
<reference evidence="1 2" key="1">
    <citation type="submission" date="2023-08" db="EMBL/GenBank/DDBJ databases">
        <title>Genome sequence of Thermaerobacter compostii strain Ins1, a spore-forming filamentous bacterium isolated from a deep geothermal reservoir.</title>
        <authorList>
            <person name="Bregnard D."/>
            <person name="Gonzalez D."/>
            <person name="Junier P."/>
        </authorList>
    </citation>
    <scope>NUCLEOTIDE SEQUENCE [LARGE SCALE GENOMIC DNA]</scope>
    <source>
        <strain evidence="1 2">Ins1</strain>
    </source>
</reference>
<name>A0ABZ0QKN1_9FIRM</name>
<evidence type="ECO:0000313" key="2">
    <source>
        <dbReference type="Proteomes" id="UP001304683"/>
    </source>
</evidence>